<dbReference type="Proteomes" id="UP001229421">
    <property type="component" value="Unassembled WGS sequence"/>
</dbReference>
<protein>
    <submittedName>
        <fullName evidence="6">Uncharacterized protein</fullName>
    </submittedName>
</protein>
<dbReference type="GO" id="GO:0005634">
    <property type="term" value="C:nucleus"/>
    <property type="evidence" value="ECO:0007669"/>
    <property type="project" value="UniProtKB-SubCell"/>
</dbReference>
<keyword evidence="5" id="KW-0539">Nucleus</keyword>
<dbReference type="Gene3D" id="2.40.330.10">
    <property type="entry name" value="DNA-binding pseudobarrel domain"/>
    <property type="match status" value="1"/>
</dbReference>
<gene>
    <name evidence="6" type="ORF">QVD17_35203</name>
</gene>
<dbReference type="GO" id="GO:0003677">
    <property type="term" value="F:DNA binding"/>
    <property type="evidence" value="ECO:0007669"/>
    <property type="project" value="UniProtKB-KW"/>
</dbReference>
<evidence type="ECO:0000256" key="3">
    <source>
        <dbReference type="ARBA" id="ARBA00023125"/>
    </source>
</evidence>
<keyword evidence="4" id="KW-0804">Transcription</keyword>
<evidence type="ECO:0000313" key="6">
    <source>
        <dbReference type="EMBL" id="KAK1413430.1"/>
    </source>
</evidence>
<organism evidence="6 7">
    <name type="scientific">Tagetes erecta</name>
    <name type="common">African marigold</name>
    <dbReference type="NCBI Taxonomy" id="13708"/>
    <lineage>
        <taxon>Eukaryota</taxon>
        <taxon>Viridiplantae</taxon>
        <taxon>Streptophyta</taxon>
        <taxon>Embryophyta</taxon>
        <taxon>Tracheophyta</taxon>
        <taxon>Spermatophyta</taxon>
        <taxon>Magnoliopsida</taxon>
        <taxon>eudicotyledons</taxon>
        <taxon>Gunneridae</taxon>
        <taxon>Pentapetalae</taxon>
        <taxon>asterids</taxon>
        <taxon>campanulids</taxon>
        <taxon>Asterales</taxon>
        <taxon>Asteraceae</taxon>
        <taxon>Asteroideae</taxon>
        <taxon>Heliantheae alliance</taxon>
        <taxon>Tageteae</taxon>
        <taxon>Tagetes</taxon>
    </lineage>
</organism>
<evidence type="ECO:0000256" key="2">
    <source>
        <dbReference type="ARBA" id="ARBA00023015"/>
    </source>
</evidence>
<keyword evidence="2" id="KW-0805">Transcription regulation</keyword>
<evidence type="ECO:0000256" key="1">
    <source>
        <dbReference type="ARBA" id="ARBA00004123"/>
    </source>
</evidence>
<accession>A0AAD8NEZ2</accession>
<evidence type="ECO:0000256" key="4">
    <source>
        <dbReference type="ARBA" id="ARBA00023163"/>
    </source>
</evidence>
<evidence type="ECO:0000256" key="5">
    <source>
        <dbReference type="ARBA" id="ARBA00023242"/>
    </source>
</evidence>
<keyword evidence="3" id="KW-0238">DNA-binding</keyword>
<comment type="caution">
    <text evidence="6">The sequence shown here is derived from an EMBL/GenBank/DDBJ whole genome shotgun (WGS) entry which is preliminary data.</text>
</comment>
<dbReference type="EMBL" id="JAUHHV010000009">
    <property type="protein sequence ID" value="KAK1413430.1"/>
    <property type="molecule type" value="Genomic_DNA"/>
</dbReference>
<sequence>MALRTWSAESRSLLNLKRIWKHISPNDINPVGRFHLPKTMVEANLMEHMSEALKRRIVTPRLGLGRRKGEGEGEYIKVCLESERDGETYHVEFGHDLKGYHLKEFYPIVEEYGLKKGHYVEFDPKRDLVNDEIVMRFNFTHIREDGDDVTIKDEDDVTVRCKTDRRWRRLDEVGAQRLKDEADVKT</sequence>
<dbReference type="InterPro" id="IPR015300">
    <property type="entry name" value="DNA-bd_pseudobarrel_sf"/>
</dbReference>
<name>A0AAD8NEZ2_TARER</name>
<proteinExistence type="predicted"/>
<dbReference type="AlphaFoldDB" id="A0AAD8NEZ2"/>
<comment type="subcellular location">
    <subcellularLocation>
        <location evidence="1">Nucleus</location>
    </subcellularLocation>
</comment>
<evidence type="ECO:0000313" key="7">
    <source>
        <dbReference type="Proteomes" id="UP001229421"/>
    </source>
</evidence>
<reference evidence="6" key="1">
    <citation type="journal article" date="2023" name="bioRxiv">
        <title>Improved chromosome-level genome assembly for marigold (Tagetes erecta).</title>
        <authorList>
            <person name="Jiang F."/>
            <person name="Yuan L."/>
            <person name="Wang S."/>
            <person name="Wang H."/>
            <person name="Xu D."/>
            <person name="Wang A."/>
            <person name="Fan W."/>
        </authorList>
    </citation>
    <scope>NUCLEOTIDE SEQUENCE</scope>
    <source>
        <strain evidence="6">WSJ</strain>
        <tissue evidence="6">Leaf</tissue>
    </source>
</reference>
<keyword evidence="7" id="KW-1185">Reference proteome</keyword>